<dbReference type="InterPro" id="IPR021720">
    <property type="entry name" value="Malectin_dom"/>
</dbReference>
<keyword evidence="13 19" id="KW-1133">Transmembrane helix</keyword>
<keyword evidence="3" id="KW-0723">Serine/threonine-protein kinase</keyword>
<evidence type="ECO:0000256" key="5">
    <source>
        <dbReference type="ARBA" id="ARBA00022614"/>
    </source>
</evidence>
<dbReference type="SMART" id="SM00220">
    <property type="entry name" value="S_TKc"/>
    <property type="match status" value="1"/>
</dbReference>
<dbReference type="Pfam" id="PF00560">
    <property type="entry name" value="LRR_1"/>
    <property type="match status" value="1"/>
</dbReference>
<reference evidence="21 23" key="2">
    <citation type="journal article" date="2014" name="BMC Genomics">
        <title>An improved genome release (version Mt4.0) for the model legume Medicago truncatula.</title>
        <authorList>
            <person name="Tang H."/>
            <person name="Krishnakumar V."/>
            <person name="Bidwell S."/>
            <person name="Rosen B."/>
            <person name="Chan A."/>
            <person name="Zhou S."/>
            <person name="Gentzbittel L."/>
            <person name="Childs K.L."/>
            <person name="Yandell M."/>
            <person name="Gundlach H."/>
            <person name="Mayer K.F."/>
            <person name="Schwartz D.C."/>
            <person name="Town C.D."/>
        </authorList>
    </citation>
    <scope>GENOME REANNOTATION</scope>
    <source>
        <strain evidence="21">A17</strain>
        <strain evidence="22 23">cv. Jemalong A17</strain>
    </source>
</reference>
<evidence type="ECO:0000256" key="16">
    <source>
        <dbReference type="ARBA" id="ARBA00023180"/>
    </source>
</evidence>
<evidence type="ECO:0000256" key="1">
    <source>
        <dbReference type="ARBA" id="ARBA00004479"/>
    </source>
</evidence>
<dbReference type="GO" id="GO:0004674">
    <property type="term" value="F:protein serine/threonine kinase activity"/>
    <property type="evidence" value="ECO:0007669"/>
    <property type="project" value="UniProtKB-KW"/>
</dbReference>
<dbReference type="AlphaFoldDB" id="A0A072V9T0"/>
<keyword evidence="9" id="KW-0677">Repeat</keyword>
<evidence type="ECO:0000256" key="6">
    <source>
        <dbReference type="ARBA" id="ARBA00022679"/>
    </source>
</evidence>
<feature type="transmembrane region" description="Helical" evidence="19">
    <location>
        <begin position="601"/>
        <end position="626"/>
    </location>
</feature>
<evidence type="ECO:0000256" key="11">
    <source>
        <dbReference type="ARBA" id="ARBA00022777"/>
    </source>
</evidence>
<dbReference type="Pfam" id="PF23598">
    <property type="entry name" value="LRR_14"/>
    <property type="match status" value="1"/>
</dbReference>
<dbReference type="FunFam" id="3.80.10.10:FF:000433">
    <property type="entry name" value="Putative LRR receptor-like serine/threonine-protein kinase isoform A"/>
    <property type="match status" value="1"/>
</dbReference>
<evidence type="ECO:0000256" key="14">
    <source>
        <dbReference type="ARBA" id="ARBA00023136"/>
    </source>
</evidence>
<evidence type="ECO:0000256" key="9">
    <source>
        <dbReference type="ARBA" id="ARBA00022737"/>
    </source>
</evidence>
<gene>
    <name evidence="22" type="primary">25487219</name>
    <name evidence="21" type="ordered locus">MTR_2g073650</name>
</gene>
<evidence type="ECO:0000256" key="4">
    <source>
        <dbReference type="ARBA" id="ARBA00022553"/>
    </source>
</evidence>
<dbReference type="FunFam" id="1.10.510.10:FF:000044">
    <property type="entry name" value="Putative LRR receptor-like serine/threonine-protein kinase"/>
    <property type="match status" value="1"/>
</dbReference>
<dbReference type="EnsemblPlants" id="KEH38577">
    <property type="protein sequence ID" value="KEH38577"/>
    <property type="gene ID" value="MTR_2g073650"/>
</dbReference>
<dbReference type="PROSITE" id="PS50011">
    <property type="entry name" value="PROTEIN_KINASE_DOM"/>
    <property type="match status" value="1"/>
</dbReference>
<dbReference type="PANTHER" id="PTHR48006">
    <property type="entry name" value="LEUCINE-RICH REPEAT-CONTAINING PROTEIN DDB_G0281931-RELATED"/>
    <property type="match status" value="1"/>
</dbReference>
<dbReference type="EMBL" id="CM001218">
    <property type="protein sequence ID" value="KEH38577.1"/>
    <property type="molecule type" value="Genomic_DNA"/>
</dbReference>
<dbReference type="GO" id="GO:0004672">
    <property type="term" value="F:protein kinase activity"/>
    <property type="evidence" value="ECO:0000318"/>
    <property type="project" value="GO_Central"/>
</dbReference>
<dbReference type="SUPFAM" id="SSF56112">
    <property type="entry name" value="Protein kinase-like (PK-like)"/>
    <property type="match status" value="1"/>
</dbReference>
<dbReference type="Gene3D" id="1.10.510.10">
    <property type="entry name" value="Transferase(Phosphotransferase) domain 1"/>
    <property type="match status" value="1"/>
</dbReference>
<feature type="transmembrane region" description="Helical" evidence="19">
    <location>
        <begin position="7"/>
        <end position="26"/>
    </location>
</feature>
<evidence type="ECO:0000313" key="21">
    <source>
        <dbReference type="EMBL" id="KEH38577.1"/>
    </source>
</evidence>
<dbReference type="Gene3D" id="3.30.200.20">
    <property type="entry name" value="Phosphorylase Kinase, domain 1"/>
    <property type="match status" value="1"/>
</dbReference>
<proteinExistence type="predicted"/>
<evidence type="ECO:0000256" key="15">
    <source>
        <dbReference type="ARBA" id="ARBA00023170"/>
    </source>
</evidence>
<dbReference type="GO" id="GO:0016020">
    <property type="term" value="C:membrane"/>
    <property type="evidence" value="ECO:0007669"/>
    <property type="project" value="UniProtKB-SubCell"/>
</dbReference>
<comment type="catalytic activity">
    <reaction evidence="18">
        <text>L-seryl-[protein] + ATP = O-phospho-L-seryl-[protein] + ADP + H(+)</text>
        <dbReference type="Rhea" id="RHEA:17989"/>
        <dbReference type="Rhea" id="RHEA-COMP:9863"/>
        <dbReference type="Rhea" id="RHEA-COMP:11604"/>
        <dbReference type="ChEBI" id="CHEBI:15378"/>
        <dbReference type="ChEBI" id="CHEBI:29999"/>
        <dbReference type="ChEBI" id="CHEBI:30616"/>
        <dbReference type="ChEBI" id="CHEBI:83421"/>
        <dbReference type="ChEBI" id="CHEBI:456216"/>
        <dbReference type="EC" id="2.7.11.1"/>
    </reaction>
</comment>
<keyword evidence="4" id="KW-0597">Phosphoprotein</keyword>
<keyword evidence="15 21" id="KW-0675">Receptor</keyword>
<sequence length="1010" mass="111381">MNTSSQFLFLSLIIIWFISLTAIIGANTIHPDEKKVLEVIAKSLGKKDWNFDTDPCSNKPNWATPTPPGHRLQLVVNNVTCNCSVAGDNFCHVVSITLKGQNLPGTLPPELTRLQYLQFIDLSRNFLNGTIPKEWGSMMNIRNISLPSNRLTGSIPVEIANISTLIQLDLTANQMSENIPHELGNLSQIRTLKLSSNNFTGELPATLAKLTTLQDFQISDNQLSGKIPDFIQNWTNINTLIIQGSGLSGPIPSEISLLSNLTDLRISDLNGLEYAPLPQLDNMPSLKNLILRNCNINGKLNDYLANITTLKHLDLSFNNLSGTIPSTYAEVSGAKFIFLTGNLLTGSVPAWKKNIDVDISYNNLSNSQGSQICQSDKLNLFSPSLAHNDIGTVSCLSGCPKPLYSLFINCGGKQAIVNKKSYDDDSDSSGAAKFHVSPTGNWAFSTTGIFIDGDQLGETYSPPNLNTLTMADTELYMDARVSPISLTYYGFCLANGSYTVNLHFAEIMFTEDQTYGSLGRRLFDIYLQGNLVQKDFNIANEAGGVGKKVVKLFKDVIVTSNTLEIRLYWAGKGTQSLPNRSVYGPLISAISVESDHPPGTISAGAVAGIVVAATIAIILVFVILWWKGCFGKKNSLARELNSLDVQTGIFTLRQIKAATNNFDISNKIGEGGFGPVYKGSLPNGTLIAVKQLSSKSKQGNREFLNEIGMISALQHPYLVRLHGCCVEGDQLFLVYEYLENNSLARALFGPEEHQIKLDWSTRKKICVGIARGLAYLHEESRLKVVHRDIKATNVLLDANLDPKISDFGLAKLDEEENTHISTRIAGTYGYMAPEYAMHGYLTDKADVYSFGIVALEIVSGKSNTMYRSKEEAFYLLDWAHLLKERGDLMELVDRRLGLDFNKKEAMVMINVALLCTNLTSNLRPSMSSVVSMLEGNTVVPEFVSDSSEVMDEKKLEAMRQYYYQIEENKTSKSQTQTQSLLTDGPWTASSSSAADLYPVRLDSSYWEKRN</sequence>
<evidence type="ECO:0000256" key="18">
    <source>
        <dbReference type="ARBA" id="ARBA00048679"/>
    </source>
</evidence>
<evidence type="ECO:0000256" key="7">
    <source>
        <dbReference type="ARBA" id="ARBA00022692"/>
    </source>
</evidence>
<dbReference type="Gene3D" id="2.60.120.430">
    <property type="entry name" value="Galactose-binding lectin"/>
    <property type="match status" value="1"/>
</dbReference>
<dbReference type="CDD" id="cd14066">
    <property type="entry name" value="STKc_IRAK"/>
    <property type="match status" value="1"/>
</dbReference>
<dbReference type="FunFam" id="2.60.120.430:FF:000004">
    <property type="entry name" value="Putative leucine-rich repeat receptor-like serine/threonine-protein kinase"/>
    <property type="match status" value="1"/>
</dbReference>
<dbReference type="Proteomes" id="UP000002051">
    <property type="component" value="Chromosome 2"/>
</dbReference>
<evidence type="ECO:0000256" key="17">
    <source>
        <dbReference type="ARBA" id="ARBA00047899"/>
    </source>
</evidence>
<dbReference type="InterPro" id="IPR051824">
    <property type="entry name" value="LRR_Rcpt-Like_S/T_Kinase"/>
</dbReference>
<keyword evidence="7 19" id="KW-0812">Transmembrane</keyword>
<dbReference type="KEGG" id="mtr:25487219"/>
<evidence type="ECO:0000256" key="19">
    <source>
        <dbReference type="SAM" id="Phobius"/>
    </source>
</evidence>
<keyword evidence="11 21" id="KW-0418">Kinase</keyword>
<dbReference type="InterPro" id="IPR001611">
    <property type="entry name" value="Leu-rich_rpt"/>
</dbReference>
<dbReference type="EC" id="2.7.11.1" evidence="2"/>
<dbReference type="PANTHER" id="PTHR48006:SF54">
    <property type="entry name" value="LRR RECEPTOR-LIKE KINASE"/>
    <property type="match status" value="1"/>
</dbReference>
<keyword evidence="12" id="KW-0067">ATP-binding</keyword>
<evidence type="ECO:0000256" key="10">
    <source>
        <dbReference type="ARBA" id="ARBA00022741"/>
    </source>
</evidence>
<evidence type="ECO:0000313" key="22">
    <source>
        <dbReference type="EnsemblPlants" id="KEH38577"/>
    </source>
</evidence>
<keyword evidence="6" id="KW-0808">Transferase</keyword>
<dbReference type="InterPro" id="IPR008271">
    <property type="entry name" value="Ser/Thr_kinase_AS"/>
</dbReference>
<dbReference type="ExpressionAtlas" id="A0A072V9T0">
    <property type="expression patterns" value="differential"/>
</dbReference>
<organism evidence="21 23">
    <name type="scientific">Medicago truncatula</name>
    <name type="common">Barrel medic</name>
    <name type="synonym">Medicago tribuloides</name>
    <dbReference type="NCBI Taxonomy" id="3880"/>
    <lineage>
        <taxon>Eukaryota</taxon>
        <taxon>Viridiplantae</taxon>
        <taxon>Streptophyta</taxon>
        <taxon>Embryophyta</taxon>
        <taxon>Tracheophyta</taxon>
        <taxon>Spermatophyta</taxon>
        <taxon>Magnoliopsida</taxon>
        <taxon>eudicotyledons</taxon>
        <taxon>Gunneridae</taxon>
        <taxon>Pentapetalae</taxon>
        <taxon>rosids</taxon>
        <taxon>fabids</taxon>
        <taxon>Fabales</taxon>
        <taxon>Fabaceae</taxon>
        <taxon>Papilionoideae</taxon>
        <taxon>50 kb inversion clade</taxon>
        <taxon>NPAAA clade</taxon>
        <taxon>Hologalegina</taxon>
        <taxon>IRL clade</taxon>
        <taxon>Trifolieae</taxon>
        <taxon>Medicago</taxon>
    </lineage>
</organism>
<evidence type="ECO:0000259" key="20">
    <source>
        <dbReference type="PROSITE" id="PS50011"/>
    </source>
</evidence>
<keyword evidence="14 19" id="KW-0472">Membrane</keyword>
<evidence type="ECO:0000256" key="2">
    <source>
        <dbReference type="ARBA" id="ARBA00012513"/>
    </source>
</evidence>
<dbReference type="InterPro" id="IPR055414">
    <property type="entry name" value="LRR_R13L4/SHOC2-like"/>
</dbReference>
<evidence type="ECO:0000256" key="3">
    <source>
        <dbReference type="ARBA" id="ARBA00022527"/>
    </source>
</evidence>
<reference evidence="22" key="3">
    <citation type="submission" date="2015-04" db="UniProtKB">
        <authorList>
            <consortium name="EnsemblPlants"/>
        </authorList>
    </citation>
    <scope>IDENTIFICATION</scope>
    <source>
        <strain evidence="22">cv. Jemalong A17</strain>
    </source>
</reference>
<dbReference type="InterPro" id="IPR001245">
    <property type="entry name" value="Ser-Thr/Tyr_kinase_cat_dom"/>
</dbReference>
<keyword evidence="16" id="KW-0325">Glycoprotein</keyword>
<dbReference type="Pfam" id="PF07714">
    <property type="entry name" value="PK_Tyr_Ser-Thr"/>
    <property type="match status" value="1"/>
</dbReference>
<dbReference type="Gene3D" id="3.80.10.10">
    <property type="entry name" value="Ribonuclease Inhibitor"/>
    <property type="match status" value="3"/>
</dbReference>
<keyword evidence="23" id="KW-1185">Reference proteome</keyword>
<dbReference type="PROSITE" id="PS00108">
    <property type="entry name" value="PROTEIN_KINASE_ST"/>
    <property type="match status" value="1"/>
</dbReference>
<comment type="subcellular location">
    <subcellularLocation>
        <location evidence="1">Membrane</location>
        <topology evidence="1">Single-pass type I membrane protein</topology>
    </subcellularLocation>
</comment>
<name>A0A072V9T0_MEDTR</name>
<protein>
    <recommendedName>
        <fullName evidence="2">non-specific serine/threonine protein kinase</fullName>
        <ecNumber evidence="2">2.7.11.1</ecNumber>
    </recommendedName>
</protein>
<evidence type="ECO:0000256" key="13">
    <source>
        <dbReference type="ARBA" id="ARBA00022989"/>
    </source>
</evidence>
<evidence type="ECO:0000256" key="8">
    <source>
        <dbReference type="ARBA" id="ARBA00022729"/>
    </source>
</evidence>
<keyword evidence="8" id="KW-0732">Signal</keyword>
<evidence type="ECO:0000313" key="23">
    <source>
        <dbReference type="Proteomes" id="UP000002051"/>
    </source>
</evidence>
<comment type="catalytic activity">
    <reaction evidence="17">
        <text>L-threonyl-[protein] + ATP = O-phospho-L-threonyl-[protein] + ADP + H(+)</text>
        <dbReference type="Rhea" id="RHEA:46608"/>
        <dbReference type="Rhea" id="RHEA-COMP:11060"/>
        <dbReference type="Rhea" id="RHEA-COMP:11605"/>
        <dbReference type="ChEBI" id="CHEBI:15378"/>
        <dbReference type="ChEBI" id="CHEBI:30013"/>
        <dbReference type="ChEBI" id="CHEBI:30616"/>
        <dbReference type="ChEBI" id="CHEBI:61977"/>
        <dbReference type="ChEBI" id="CHEBI:456216"/>
        <dbReference type="EC" id="2.7.11.1"/>
    </reaction>
</comment>
<dbReference type="OrthoDB" id="1897577at2759"/>
<dbReference type="GO" id="GO:0005524">
    <property type="term" value="F:ATP binding"/>
    <property type="evidence" value="ECO:0007669"/>
    <property type="project" value="UniProtKB-KW"/>
</dbReference>
<dbReference type="FunFam" id="3.80.10.10:FF:000452">
    <property type="entry name" value="Probable LRR receptor-like serine/threonine-protein kinase RFK1"/>
    <property type="match status" value="1"/>
</dbReference>
<reference evidence="21 23" key="1">
    <citation type="journal article" date="2011" name="Nature">
        <title>The Medicago genome provides insight into the evolution of rhizobial symbioses.</title>
        <authorList>
            <person name="Young N.D."/>
            <person name="Debelle F."/>
            <person name="Oldroyd G.E."/>
            <person name="Geurts R."/>
            <person name="Cannon S.B."/>
            <person name="Udvardi M.K."/>
            <person name="Benedito V.A."/>
            <person name="Mayer K.F."/>
            <person name="Gouzy J."/>
            <person name="Schoof H."/>
            <person name="Van de Peer Y."/>
            <person name="Proost S."/>
            <person name="Cook D.R."/>
            <person name="Meyers B.C."/>
            <person name="Spannagl M."/>
            <person name="Cheung F."/>
            <person name="De Mita S."/>
            <person name="Krishnakumar V."/>
            <person name="Gundlach H."/>
            <person name="Zhou S."/>
            <person name="Mudge J."/>
            <person name="Bharti A.K."/>
            <person name="Murray J.D."/>
            <person name="Naoumkina M.A."/>
            <person name="Rosen B."/>
            <person name="Silverstein K.A."/>
            <person name="Tang H."/>
            <person name="Rombauts S."/>
            <person name="Zhao P.X."/>
            <person name="Zhou P."/>
            <person name="Barbe V."/>
            <person name="Bardou P."/>
            <person name="Bechner M."/>
            <person name="Bellec A."/>
            <person name="Berger A."/>
            <person name="Berges H."/>
            <person name="Bidwell S."/>
            <person name="Bisseling T."/>
            <person name="Choisne N."/>
            <person name="Couloux A."/>
            <person name="Denny R."/>
            <person name="Deshpande S."/>
            <person name="Dai X."/>
            <person name="Doyle J.J."/>
            <person name="Dudez A.M."/>
            <person name="Farmer A.D."/>
            <person name="Fouteau S."/>
            <person name="Franken C."/>
            <person name="Gibelin C."/>
            <person name="Gish J."/>
            <person name="Goldstein S."/>
            <person name="Gonzalez A.J."/>
            <person name="Green P.J."/>
            <person name="Hallab A."/>
            <person name="Hartog M."/>
            <person name="Hua A."/>
            <person name="Humphray S.J."/>
            <person name="Jeong D.H."/>
            <person name="Jing Y."/>
            <person name="Jocker A."/>
            <person name="Kenton S.M."/>
            <person name="Kim D.J."/>
            <person name="Klee K."/>
            <person name="Lai H."/>
            <person name="Lang C."/>
            <person name="Lin S."/>
            <person name="Macmil S.L."/>
            <person name="Magdelenat G."/>
            <person name="Matthews L."/>
            <person name="McCorrison J."/>
            <person name="Monaghan E.L."/>
            <person name="Mun J.H."/>
            <person name="Najar F.Z."/>
            <person name="Nicholson C."/>
            <person name="Noirot C."/>
            <person name="O'Bleness M."/>
            <person name="Paule C.R."/>
            <person name="Poulain J."/>
            <person name="Prion F."/>
            <person name="Qin B."/>
            <person name="Qu C."/>
            <person name="Retzel E.F."/>
            <person name="Riddle C."/>
            <person name="Sallet E."/>
            <person name="Samain S."/>
            <person name="Samson N."/>
            <person name="Sanders I."/>
            <person name="Saurat O."/>
            <person name="Scarpelli C."/>
            <person name="Schiex T."/>
            <person name="Segurens B."/>
            <person name="Severin A.J."/>
            <person name="Sherrier D.J."/>
            <person name="Shi R."/>
            <person name="Sims S."/>
            <person name="Singer S.R."/>
            <person name="Sinharoy S."/>
            <person name="Sterck L."/>
            <person name="Viollet A."/>
            <person name="Wang B.B."/>
            <person name="Wang K."/>
            <person name="Wang M."/>
            <person name="Wang X."/>
            <person name="Warfsmann J."/>
            <person name="Weissenbach J."/>
            <person name="White D.D."/>
            <person name="White J.D."/>
            <person name="Wiley G.B."/>
            <person name="Wincker P."/>
            <person name="Xing Y."/>
            <person name="Yang L."/>
            <person name="Yao Z."/>
            <person name="Ying F."/>
            <person name="Zhai J."/>
            <person name="Zhou L."/>
            <person name="Zuber A."/>
            <person name="Denarie J."/>
            <person name="Dixon R.A."/>
            <person name="May G.D."/>
            <person name="Schwartz D.C."/>
            <person name="Rogers J."/>
            <person name="Quetier F."/>
            <person name="Town C.D."/>
            <person name="Roe B.A."/>
        </authorList>
    </citation>
    <scope>NUCLEOTIDE SEQUENCE [LARGE SCALE GENOMIC DNA]</scope>
    <source>
        <strain evidence="21">A17</strain>
        <strain evidence="22 23">cv. Jemalong A17</strain>
    </source>
</reference>
<dbReference type="FunFam" id="3.30.200.20:FF:000217">
    <property type="entry name" value="probable LRR receptor-like serine/threonine-protein kinase At1g53430"/>
    <property type="match status" value="1"/>
</dbReference>
<dbReference type="Pfam" id="PF11721">
    <property type="entry name" value="Malectin"/>
    <property type="match status" value="1"/>
</dbReference>
<feature type="domain" description="Protein kinase" evidence="20">
    <location>
        <begin position="662"/>
        <end position="943"/>
    </location>
</feature>
<dbReference type="InterPro" id="IPR011009">
    <property type="entry name" value="Kinase-like_dom_sf"/>
</dbReference>
<dbReference type="SUPFAM" id="SSF52058">
    <property type="entry name" value="L domain-like"/>
    <property type="match status" value="1"/>
</dbReference>
<dbReference type="GO" id="GO:0045088">
    <property type="term" value="P:regulation of innate immune response"/>
    <property type="evidence" value="ECO:0000318"/>
    <property type="project" value="GO_Central"/>
</dbReference>
<keyword evidence="10" id="KW-0547">Nucleotide-binding</keyword>
<accession>A0A072V9T0</accession>
<dbReference type="InterPro" id="IPR032675">
    <property type="entry name" value="LRR_dom_sf"/>
</dbReference>
<dbReference type="InterPro" id="IPR000719">
    <property type="entry name" value="Prot_kinase_dom"/>
</dbReference>
<evidence type="ECO:0000256" key="12">
    <source>
        <dbReference type="ARBA" id="ARBA00022840"/>
    </source>
</evidence>
<keyword evidence="5" id="KW-0433">Leucine-rich repeat</keyword>